<sequence>MEFDLDAIEDEDSPYPEVRASVSNVDDPDMPAMTFRMWLVGLILCISSGALNVFFNFRSPAPTVVPLALLLISYPFGKFLAFTLPITVYRIPLPNLPARLVPASTPLFLARFLRSLTYPHSFEFSLNPGPWNIKEHVLVFIMANVAVSSPYALSAIVVSEIFYNLKLGYWFSLVLILATQLTGFGLAGLCRRFLVWPASMVWPQNLVACTLLNTLHAEDEDDGIGIGIGNSGKGMSRYKFFIITAAGSFFFFFLPGFLFEALSVFSFICWAAPKNVPVNQLFGVRSGLGMSILTFDWTQIGWIGSPLMVPWWAEVHIFIGFVLFYWILTPALYYTNSWKLAYFPISANEPYDRFGQQYNVTRILRPDDTFNETAYNEYSPLYLPATYAMTYLLAFALSTCVIVHTILYHGRTLLNGFKKIRVENDDIHAKLMRNYPEVPDWWYASAFCVFFSLAIVAVEVWDTNVPVWALLLSIALPVIYILPSGFIYAMTGQGITLNILAQIIPGTLLPGKPFANMIFKAYSVQTLTEATSFVQDLKLGHYVKVPPRATFIVQMVATILAAFVQVGVKEWIFANVPGICQPNQPSQLTCPHNQVFFTASAVWGLIGPTRQFGTGSIYHPHLYAIIVGAFLPLPFWFWMKRYPSSWVRWVSTPVILNGVSYIPPATGINYSSWFAVGFLFQYIIRKRNFAWWSKFNYVLSAALDSGTVLSVIFIFFTLQFPKGGKIQVNWWGNLVHMASMLYSSRSSFVVILNTFRLQLLTGTARLSYQYHQAA</sequence>
<feature type="transmembrane region" description="Helical" evidence="9">
    <location>
        <begin position="280"/>
        <end position="297"/>
    </location>
</feature>
<feature type="transmembrane region" description="Helical" evidence="9">
    <location>
        <begin position="730"/>
        <end position="755"/>
    </location>
</feature>
<feature type="transmembrane region" description="Helical" evidence="9">
    <location>
        <begin position="67"/>
        <end position="88"/>
    </location>
</feature>
<evidence type="ECO:0000313" key="11">
    <source>
        <dbReference type="Proteomes" id="UP000054477"/>
    </source>
</evidence>
<evidence type="ECO:0000256" key="3">
    <source>
        <dbReference type="ARBA" id="ARBA00022448"/>
    </source>
</evidence>
<dbReference type="GO" id="GO:0035673">
    <property type="term" value="F:oligopeptide transmembrane transporter activity"/>
    <property type="evidence" value="ECO:0007669"/>
    <property type="project" value="InterPro"/>
</dbReference>
<comment type="subcellular location">
    <subcellularLocation>
        <location evidence="1">Membrane</location>
        <topology evidence="1">Multi-pass membrane protein</topology>
    </subcellularLocation>
</comment>
<accession>A0A0C9XSQ3</accession>
<gene>
    <name evidence="10" type="ORF">K443DRAFT_103198</name>
</gene>
<feature type="transmembrane region" description="Helical" evidence="9">
    <location>
        <begin position="621"/>
        <end position="639"/>
    </location>
</feature>
<dbReference type="NCBIfam" id="TIGR00728">
    <property type="entry name" value="OPT_sfam"/>
    <property type="match status" value="1"/>
</dbReference>
<keyword evidence="8 9" id="KW-0472">Membrane</keyword>
<evidence type="ECO:0000256" key="9">
    <source>
        <dbReference type="SAM" id="Phobius"/>
    </source>
</evidence>
<keyword evidence="6" id="KW-0653">Protein transport</keyword>
<dbReference type="Proteomes" id="UP000054477">
    <property type="component" value="Unassembled WGS sequence"/>
</dbReference>
<dbReference type="EMBL" id="KN838658">
    <property type="protein sequence ID" value="KIJ98922.1"/>
    <property type="molecule type" value="Genomic_DNA"/>
</dbReference>
<name>A0A0C9XSQ3_9AGAR</name>
<dbReference type="Pfam" id="PF03169">
    <property type="entry name" value="OPT"/>
    <property type="match status" value="1"/>
</dbReference>
<dbReference type="HOGENOM" id="CLU_004965_1_1_1"/>
<keyword evidence="3" id="KW-0813">Transport</keyword>
<proteinExistence type="inferred from homology"/>
<evidence type="ECO:0000313" key="10">
    <source>
        <dbReference type="EMBL" id="KIJ98922.1"/>
    </source>
</evidence>
<dbReference type="OrthoDB" id="9986677at2759"/>
<dbReference type="InterPro" id="IPR004813">
    <property type="entry name" value="OPT"/>
</dbReference>
<feature type="transmembrane region" description="Helical" evidence="9">
    <location>
        <begin position="35"/>
        <end position="55"/>
    </location>
</feature>
<dbReference type="GO" id="GO:0016020">
    <property type="term" value="C:membrane"/>
    <property type="evidence" value="ECO:0007669"/>
    <property type="project" value="UniProtKB-SubCell"/>
</dbReference>
<feature type="transmembrane region" description="Helical" evidence="9">
    <location>
        <begin position="668"/>
        <end position="684"/>
    </location>
</feature>
<evidence type="ECO:0000256" key="8">
    <source>
        <dbReference type="ARBA" id="ARBA00023136"/>
    </source>
</evidence>
<comment type="similarity">
    <text evidence="2">Belongs to the oligopeptide OPT transporter family.</text>
</comment>
<feature type="transmembrane region" description="Helical" evidence="9">
    <location>
        <begin position="240"/>
        <end position="268"/>
    </location>
</feature>
<reference evidence="10 11" key="1">
    <citation type="submission" date="2014-04" db="EMBL/GenBank/DDBJ databases">
        <authorList>
            <consortium name="DOE Joint Genome Institute"/>
            <person name="Kuo A."/>
            <person name="Kohler A."/>
            <person name="Nagy L.G."/>
            <person name="Floudas D."/>
            <person name="Copeland A."/>
            <person name="Barry K.W."/>
            <person name="Cichocki N."/>
            <person name="Veneault-Fourrey C."/>
            <person name="LaButti K."/>
            <person name="Lindquist E.A."/>
            <person name="Lipzen A."/>
            <person name="Lundell T."/>
            <person name="Morin E."/>
            <person name="Murat C."/>
            <person name="Sun H."/>
            <person name="Tunlid A."/>
            <person name="Henrissat B."/>
            <person name="Grigoriev I.V."/>
            <person name="Hibbett D.S."/>
            <person name="Martin F."/>
            <person name="Nordberg H.P."/>
            <person name="Cantor M.N."/>
            <person name="Hua S.X."/>
        </authorList>
    </citation>
    <scope>NUCLEOTIDE SEQUENCE [LARGE SCALE GENOMIC DNA]</scope>
    <source>
        <strain evidence="10 11">LaAM-08-1</strain>
    </source>
</reference>
<feature type="transmembrane region" description="Helical" evidence="9">
    <location>
        <begin position="100"/>
        <end position="116"/>
    </location>
</feature>
<evidence type="ECO:0008006" key="12">
    <source>
        <dbReference type="Google" id="ProtNLM"/>
    </source>
</evidence>
<evidence type="ECO:0000256" key="2">
    <source>
        <dbReference type="ARBA" id="ARBA00008807"/>
    </source>
</evidence>
<evidence type="ECO:0000256" key="1">
    <source>
        <dbReference type="ARBA" id="ARBA00004141"/>
    </source>
</evidence>
<keyword evidence="7 9" id="KW-1133">Transmembrane helix</keyword>
<keyword evidence="4 9" id="KW-0812">Transmembrane</keyword>
<evidence type="ECO:0000256" key="7">
    <source>
        <dbReference type="ARBA" id="ARBA00022989"/>
    </source>
</evidence>
<dbReference type="PANTHER" id="PTHR22601">
    <property type="entry name" value="ISP4 LIKE PROTEIN"/>
    <property type="match status" value="1"/>
</dbReference>
<feature type="transmembrane region" description="Helical" evidence="9">
    <location>
        <begin position="441"/>
        <end position="461"/>
    </location>
</feature>
<dbReference type="GO" id="GO:0015031">
    <property type="term" value="P:protein transport"/>
    <property type="evidence" value="ECO:0007669"/>
    <property type="project" value="UniProtKB-KW"/>
</dbReference>
<organism evidence="10 11">
    <name type="scientific">Laccaria amethystina LaAM-08-1</name>
    <dbReference type="NCBI Taxonomy" id="1095629"/>
    <lineage>
        <taxon>Eukaryota</taxon>
        <taxon>Fungi</taxon>
        <taxon>Dikarya</taxon>
        <taxon>Basidiomycota</taxon>
        <taxon>Agaricomycotina</taxon>
        <taxon>Agaricomycetes</taxon>
        <taxon>Agaricomycetidae</taxon>
        <taxon>Agaricales</taxon>
        <taxon>Agaricineae</taxon>
        <taxon>Hydnangiaceae</taxon>
        <taxon>Laccaria</taxon>
    </lineage>
</organism>
<feature type="transmembrane region" description="Helical" evidence="9">
    <location>
        <begin position="467"/>
        <end position="489"/>
    </location>
</feature>
<feature type="transmembrane region" description="Helical" evidence="9">
    <location>
        <begin position="169"/>
        <end position="190"/>
    </location>
</feature>
<feature type="transmembrane region" description="Helical" evidence="9">
    <location>
        <begin position="696"/>
        <end position="718"/>
    </location>
</feature>
<keyword evidence="11" id="KW-1185">Reference proteome</keyword>
<feature type="transmembrane region" description="Helical" evidence="9">
    <location>
        <begin position="309"/>
        <end position="328"/>
    </location>
</feature>
<feature type="transmembrane region" description="Helical" evidence="9">
    <location>
        <begin position="388"/>
        <end position="409"/>
    </location>
</feature>
<evidence type="ECO:0000256" key="5">
    <source>
        <dbReference type="ARBA" id="ARBA00022856"/>
    </source>
</evidence>
<dbReference type="NCBIfam" id="TIGR00727">
    <property type="entry name" value="ISP4_OPT"/>
    <property type="match status" value="1"/>
</dbReference>
<dbReference type="InterPro" id="IPR004648">
    <property type="entry name" value="Oligpept_transpt"/>
</dbReference>
<protein>
    <recommendedName>
        <fullName evidence="12">Oligopeptide transporter</fullName>
    </recommendedName>
</protein>
<feature type="transmembrane region" description="Helical" evidence="9">
    <location>
        <begin position="137"/>
        <end position="163"/>
    </location>
</feature>
<reference evidence="11" key="2">
    <citation type="submission" date="2015-01" db="EMBL/GenBank/DDBJ databases">
        <title>Evolutionary Origins and Diversification of the Mycorrhizal Mutualists.</title>
        <authorList>
            <consortium name="DOE Joint Genome Institute"/>
            <consortium name="Mycorrhizal Genomics Consortium"/>
            <person name="Kohler A."/>
            <person name="Kuo A."/>
            <person name="Nagy L.G."/>
            <person name="Floudas D."/>
            <person name="Copeland A."/>
            <person name="Barry K.W."/>
            <person name="Cichocki N."/>
            <person name="Veneault-Fourrey C."/>
            <person name="LaButti K."/>
            <person name="Lindquist E.A."/>
            <person name="Lipzen A."/>
            <person name="Lundell T."/>
            <person name="Morin E."/>
            <person name="Murat C."/>
            <person name="Riley R."/>
            <person name="Ohm R."/>
            <person name="Sun H."/>
            <person name="Tunlid A."/>
            <person name="Henrissat B."/>
            <person name="Grigoriev I.V."/>
            <person name="Hibbett D.S."/>
            <person name="Martin F."/>
        </authorList>
    </citation>
    <scope>NUCLEOTIDE SEQUENCE [LARGE SCALE GENOMIC DNA]</scope>
    <source>
        <strain evidence="11">LaAM-08-1</strain>
    </source>
</reference>
<keyword evidence="5" id="KW-0571">Peptide transport</keyword>
<evidence type="ECO:0000256" key="6">
    <source>
        <dbReference type="ARBA" id="ARBA00022927"/>
    </source>
</evidence>
<dbReference type="AlphaFoldDB" id="A0A0C9XSQ3"/>
<evidence type="ECO:0000256" key="4">
    <source>
        <dbReference type="ARBA" id="ARBA00022692"/>
    </source>
</evidence>